<evidence type="ECO:0000313" key="2">
    <source>
        <dbReference type="Proteomes" id="UP000831701"/>
    </source>
</evidence>
<dbReference type="Proteomes" id="UP000831701">
    <property type="component" value="Chromosome 12"/>
</dbReference>
<gene>
    <name evidence="1" type="ORF">L3Q82_010507</name>
</gene>
<comment type="caution">
    <text evidence="1">The sequence shown here is derived from an EMBL/GenBank/DDBJ whole genome shotgun (WGS) entry which is preliminary data.</text>
</comment>
<accession>A0ACB8WCW7</accession>
<reference evidence="1" key="1">
    <citation type="submission" date="2022-04" db="EMBL/GenBank/DDBJ databases">
        <title>Jade perch genome.</title>
        <authorList>
            <person name="Chao B."/>
        </authorList>
    </citation>
    <scope>NUCLEOTIDE SEQUENCE</scope>
    <source>
        <strain evidence="1">CB-2022</strain>
    </source>
</reference>
<organism evidence="1 2">
    <name type="scientific">Scortum barcoo</name>
    <name type="common">barcoo grunter</name>
    <dbReference type="NCBI Taxonomy" id="214431"/>
    <lineage>
        <taxon>Eukaryota</taxon>
        <taxon>Metazoa</taxon>
        <taxon>Chordata</taxon>
        <taxon>Craniata</taxon>
        <taxon>Vertebrata</taxon>
        <taxon>Euteleostomi</taxon>
        <taxon>Actinopterygii</taxon>
        <taxon>Neopterygii</taxon>
        <taxon>Teleostei</taxon>
        <taxon>Neoteleostei</taxon>
        <taxon>Acanthomorphata</taxon>
        <taxon>Eupercaria</taxon>
        <taxon>Centrarchiformes</taxon>
        <taxon>Terapontoidei</taxon>
        <taxon>Terapontidae</taxon>
        <taxon>Scortum</taxon>
    </lineage>
</organism>
<sequence>MCSPEDSLTAIRYRDEILRPLVRPYAGAVGPGFLLMQDNARPHVAGVCQQFLQDEGIDAMDCQPARSPDLNPIEHIWDIMSRSIHQRHVAPQTVQELADALVQVWEEIPQETIRHLIRSMPRRCRPEEHAFTRHRQDFKEDENPEEKARRHKEMELKPLYKELLYTIAHKMGNPSSTKVFPDSQLRQYIKEAFTMTESEHDSLMEKVQNTEPPVYCLMATVKEAKGILGKDVTGFSDPYCILTILEDEEESRTRQSRAKPSKSVVKDAVSDDKIYQTDIKKQTLNPIWNQTFILEFGDIMGASFHLEMWDKDEEVSLTQKLEEIKTNFNSLRRMIKEAKKEKGTDDFLGKVVLKLQDLHCTEDNWYNLEPRTETYPDRGQCHLNLKFIHKSRDGTLSAGRNAYINYCGILQQFVQAYISKQQSSAPWKGALCGEAQTLLELYATQNDLSPFLQDLAKWVAYSKLYQSLEVDSSVLFQQLTSIEYHWHQQELPYQQKQELGDSLHGFLQYGLCLVAKYRDIFPPTPSATPKLHTLLRILVQICKTQAFQKLNPAQFELHEEVSDAIQTGTQEWFTIKKGLHQPMTKERSEIVGALSRLIGEVQEDIKHNKDVWNRIFVSAVQVDVFTVIYQKFDSLLAREVRETLSLIEGQMEQPLANSLFPVYLSLQSIQKDKAFLQKRGLLELTNFQEGFREALPYWLNQAFSTTQDRVERAVQVDQLQPLQSGAVPIKHSSSAVDLVACIQPICQLWEQLSWPDPEEAFMLMVKLTEDVCKIVVNYCHILKVRVRVLSENSDPGSAINMLCVVVNDLEHLRSVLTRLPTQLKWAGLRDRTQNVIGESQFHNTLPSQLQQAQSVLGREIRSALDTLGKKLNTDIETHVRSMSTRRRIPSKSTEDAAAPLMRYLEQELQYMNENLVQENFNSLLTPLWNNSVKILHQVATQHPQQEGLMVFCQRLLYTLQCLEQCFHAEGNGLPLSALHSEDYKALKAHLTHNSLSSRQLVEKFLERKTWEQKVYSGEKYGAVTLLASYRRSDQRLRIEVLNAVNLLPMDSNGLSDPFVQLCLEPFHNFPEVEPRCTQIKNCDLNPLFDEAFEFLVSLEQCQAAGACLVVTVLDHDTLRPDDFEGEAFLALKAIPGVGGGKNGVSSQPDAIPAQIRLPLMHPKPNEDSILRLLESRKGERDAQAFVKKRRQREKQSQEGIQS</sequence>
<dbReference type="EMBL" id="CM041542">
    <property type="protein sequence ID" value="KAI3365424.1"/>
    <property type="molecule type" value="Genomic_DNA"/>
</dbReference>
<protein>
    <submittedName>
        <fullName evidence="1">Uncharacterized protein</fullName>
    </submittedName>
</protein>
<keyword evidence="2" id="KW-1185">Reference proteome</keyword>
<evidence type="ECO:0000313" key="1">
    <source>
        <dbReference type="EMBL" id="KAI3365424.1"/>
    </source>
</evidence>
<name>A0ACB8WCW7_9TELE</name>
<proteinExistence type="predicted"/>